<dbReference type="GO" id="GO:0016791">
    <property type="term" value="F:phosphatase activity"/>
    <property type="evidence" value="ECO:0007669"/>
    <property type="project" value="TreeGrafter"/>
</dbReference>
<reference evidence="6" key="2">
    <citation type="submission" date="2020-01" db="EMBL/GenBank/DDBJ databases">
        <title>Population-level Yeast Reference Genomes.</title>
        <authorList>
            <person name="Yue J.-X."/>
        </authorList>
    </citation>
    <scope>NUCLEOTIDE SEQUENCE</scope>
    <source>
        <strain evidence="6">CBS432</strain>
    </source>
</reference>
<accession>A0A8B8UYU1</accession>
<organism evidence="6">
    <name type="scientific">Saccharomyces paradoxus</name>
    <name type="common">Yeast</name>
    <name type="synonym">Saccharomyces douglasii</name>
    <dbReference type="NCBI Taxonomy" id="27291"/>
    <lineage>
        <taxon>Eukaryota</taxon>
        <taxon>Fungi</taxon>
        <taxon>Dikarya</taxon>
        <taxon>Ascomycota</taxon>
        <taxon>Saccharomycotina</taxon>
        <taxon>Saccharomycetes</taxon>
        <taxon>Saccharomycetales</taxon>
        <taxon>Saccharomycetaceae</taxon>
        <taxon>Saccharomyces</taxon>
    </lineage>
</organism>
<protein>
    <submittedName>
        <fullName evidence="6">Oca2p</fullName>
    </submittedName>
</protein>
<dbReference type="InterPro" id="IPR029021">
    <property type="entry name" value="Prot-tyrosine_phosphatase-like"/>
</dbReference>
<dbReference type="Pfam" id="PF03162">
    <property type="entry name" value="Y_phosphatase2"/>
    <property type="match status" value="1"/>
</dbReference>
<gene>
    <name evidence="6" type="primary">OCA2</name>
    <name evidence="6" type="ORF">SPAR_N02510</name>
</gene>
<dbReference type="AlphaFoldDB" id="A0A8B8UYU1"/>
<dbReference type="OrthoDB" id="6375174at2759"/>
<dbReference type="InterPro" id="IPR020422">
    <property type="entry name" value="TYR_PHOSPHATASE_DUAL_dom"/>
</dbReference>
<reference evidence="6" key="1">
    <citation type="journal article" date="2017" name="Nat. Genet.">
        <title>Contrasting evolutionary genome dynamics between domesticated and wild yeasts.</title>
        <authorList>
            <person name="Yue J.X."/>
            <person name="Li J."/>
            <person name="Aigrain L."/>
            <person name="Hallin J."/>
            <person name="Persson K."/>
            <person name="Oliver K."/>
            <person name="Bergstrom A."/>
            <person name="Coupland P."/>
            <person name="Warringer J."/>
            <person name="Lagomarsino M.C."/>
            <person name="Fischer G."/>
            <person name="Durbin R."/>
            <person name="Liti G."/>
        </authorList>
    </citation>
    <scope>NUCLEOTIDE SEQUENCE</scope>
    <source>
        <strain evidence="6">CBS432</strain>
    </source>
</reference>
<reference evidence="6" key="4">
    <citation type="submission" date="2025-08" db="UniProtKB">
        <authorList>
            <consortium name="RefSeq"/>
        </authorList>
    </citation>
    <scope>IDENTIFICATION</scope>
    <source>
        <strain evidence="6">CBS432</strain>
    </source>
</reference>
<dbReference type="PANTHER" id="PTHR31126:SF74">
    <property type="entry name" value="TYROSINE-PROTEIN PHOSPHATASE-LIKE PROTEIN OCA2"/>
    <property type="match status" value="1"/>
</dbReference>
<dbReference type="Gene3D" id="3.90.190.10">
    <property type="entry name" value="Protein tyrosine phosphatase superfamily"/>
    <property type="match status" value="1"/>
</dbReference>
<comment type="similarity">
    <text evidence="2">Belongs to the protein-tyrosine phosphatase family.</text>
</comment>
<dbReference type="GO" id="GO:0005737">
    <property type="term" value="C:cytoplasm"/>
    <property type="evidence" value="ECO:0007669"/>
    <property type="project" value="UniProtKB-SubCell"/>
</dbReference>
<dbReference type="GO" id="GO:0052840">
    <property type="term" value="F:inositol diphosphate tetrakisphosphate diphosphatase activity"/>
    <property type="evidence" value="ECO:0007669"/>
    <property type="project" value="TreeGrafter"/>
</dbReference>
<comment type="subcellular location">
    <subcellularLocation>
        <location evidence="1">Cytoplasm</location>
    </subcellularLocation>
</comment>
<dbReference type="InterPro" id="IPR004861">
    <property type="entry name" value="Siw14-like"/>
</dbReference>
<proteinExistence type="inferred from homology"/>
<keyword evidence="3" id="KW-0963">Cytoplasm</keyword>
<dbReference type="RefSeq" id="XP_033768881.1">
    <property type="nucleotide sequence ID" value="XM_033912990.1"/>
</dbReference>
<dbReference type="GeneID" id="54633292"/>
<dbReference type="FunFam" id="3.90.190.10:FF:000035">
    <property type="entry name" value="Tyrosine phosphatase, putative"/>
    <property type="match status" value="1"/>
</dbReference>
<keyword evidence="4" id="KW-0378">Hydrolase</keyword>
<evidence type="ECO:0000256" key="2">
    <source>
        <dbReference type="ARBA" id="ARBA00009580"/>
    </source>
</evidence>
<name>A0A8B8UYU1_SACPA</name>
<sequence>MKYIPPLNFSPVVSTDVSLYRSGYPMPLNYSFIKHQLHLKTIIYIGDKDRPLEEYQSFLELEKIKYYHIFMDSSRDEGIQERMNQVLHLVLDVRNYPILVHSNKGKHRVGVVVGIIRKLLQGWSTAGIYQEYGLFSGGMKDGVDLEFITMFETNLKIPRNIIPGFAEHCLYLNELEAVEGSDDESESESILTAKQSL</sequence>
<feature type="domain" description="Tyrosine-protein phosphatase" evidence="5">
    <location>
        <begin position="10"/>
        <end position="160"/>
    </location>
</feature>
<dbReference type="KEGG" id="spao:SPAR_N02510"/>
<dbReference type="SUPFAM" id="SSF52799">
    <property type="entry name" value="(Phosphotyrosine protein) phosphatases II"/>
    <property type="match status" value="1"/>
</dbReference>
<evidence type="ECO:0000256" key="3">
    <source>
        <dbReference type="ARBA" id="ARBA00022490"/>
    </source>
</evidence>
<reference evidence="6" key="3">
    <citation type="submission" date="2025-07" db="EMBL/GenBank/DDBJ databases">
        <authorList>
            <consortium name="NCBI Genome Project"/>
        </authorList>
    </citation>
    <scope>NUCLEOTIDE SEQUENCE</scope>
    <source>
        <strain evidence="6">CBS432</strain>
    </source>
</reference>
<dbReference type="PANTHER" id="PTHR31126">
    <property type="entry name" value="TYROSINE-PROTEIN PHOSPHATASE"/>
    <property type="match status" value="1"/>
</dbReference>
<dbReference type="VEuPathDB" id="FungiDB:SPAR_N02510"/>
<dbReference type="PROSITE" id="PS50054">
    <property type="entry name" value="TYR_PHOSPHATASE_DUAL"/>
    <property type="match status" value="1"/>
</dbReference>
<evidence type="ECO:0000256" key="1">
    <source>
        <dbReference type="ARBA" id="ARBA00004496"/>
    </source>
</evidence>
<evidence type="ECO:0000256" key="4">
    <source>
        <dbReference type="ARBA" id="ARBA00022801"/>
    </source>
</evidence>
<evidence type="ECO:0000313" key="6">
    <source>
        <dbReference type="RefSeq" id="XP_033768881.1"/>
    </source>
</evidence>
<evidence type="ECO:0000259" key="5">
    <source>
        <dbReference type="PROSITE" id="PS50054"/>
    </source>
</evidence>